<proteinExistence type="predicted"/>
<evidence type="ECO:0000259" key="3">
    <source>
        <dbReference type="SMART" id="SM00939"/>
    </source>
</evidence>
<dbReference type="SUPFAM" id="SSF53474">
    <property type="entry name" value="alpha/beta-Hydrolases"/>
    <property type="match status" value="1"/>
</dbReference>
<dbReference type="Proteomes" id="UP000039324">
    <property type="component" value="Unassembled WGS sequence"/>
</dbReference>
<sequence>MLETAGSVFGVASPLLVILVVASFAVYYQRRNSRHRQQCNPSKPKKISWFLRFLDHAWCWYSGEAISILPVPVCYIDQETVPLDGEDAVLVHTRYFPEGAQDLALPCILIRTPYGREFLALSAARFASRGYCVIAQDCRGRSQGSTGDEFIPVSREQSDGVATLKWIEQQPFCSGSIGMFGMSYLGICQWAVVDHAPASLKAIVPVNTASDVYSVLFPSSGGSVRIDLIVRWIYLVFVVRERDVSVARRLYRRLRLASVTKTVSLHMPTKEIDRRLVGRDLSFFKGAVTYLDDRSHPFWKEMNIDGICRHRALSPPALLIAGWFDMFLQSQLRDWQALQASSKSSHSLTIGPWHHWQVTSMAKVVESQALDWLDSHLKEGGNGRLPWRHRVRVYVGGIDDWIGLEEFPPAQFSPIRYFLNGNCLLSTEPEPTSLFVSYVYDPLHDPTPACGGASFDPNNAGSKRQTQFERRSDVVMFTSRAMDGPVAIIGLVSATLFVESDAKSSDWVARLCYVDKSGVSRNLCDGISRVPSSPLPSSAVHRVEIGMWATAHVLKAGERIRLQVCSGAHPRFSRNSGSGKCFDANSRSYHRALQRVHLSPEFQSCVVLPICPYNALLTS</sequence>
<organism evidence="4 5">
    <name type="scientific">Plasmodiophora brassicae</name>
    <name type="common">Clubroot disease agent</name>
    <dbReference type="NCBI Taxonomy" id="37360"/>
    <lineage>
        <taxon>Eukaryota</taxon>
        <taxon>Sar</taxon>
        <taxon>Rhizaria</taxon>
        <taxon>Endomyxa</taxon>
        <taxon>Phytomyxea</taxon>
        <taxon>Plasmodiophorida</taxon>
        <taxon>Plasmodiophoridae</taxon>
        <taxon>Plasmodiophora</taxon>
    </lineage>
</organism>
<dbReference type="InterPro" id="IPR005674">
    <property type="entry name" value="CocE/Ser_esterase"/>
</dbReference>
<keyword evidence="2" id="KW-0472">Membrane</keyword>
<dbReference type="InterPro" id="IPR029058">
    <property type="entry name" value="AB_hydrolase_fold"/>
</dbReference>
<dbReference type="EMBL" id="CDSF01000101">
    <property type="protein sequence ID" value="CEP00499.1"/>
    <property type="molecule type" value="Genomic_DNA"/>
</dbReference>
<accession>A0A0G4IZD1</accession>
<dbReference type="Gene3D" id="1.10.3020.10">
    <property type="entry name" value="alpha-amino acid ester hydrolase ( Helical cap domain)"/>
    <property type="match status" value="1"/>
</dbReference>
<evidence type="ECO:0000313" key="4">
    <source>
        <dbReference type="EMBL" id="CEP00499.1"/>
    </source>
</evidence>
<feature type="transmembrane region" description="Helical" evidence="2">
    <location>
        <begin position="6"/>
        <end position="28"/>
    </location>
</feature>
<dbReference type="Pfam" id="PF02129">
    <property type="entry name" value="Peptidase_S15"/>
    <property type="match status" value="1"/>
</dbReference>
<reference evidence="4 5" key="1">
    <citation type="submission" date="2015-02" db="EMBL/GenBank/DDBJ databases">
        <authorList>
            <person name="Chooi Y.-H."/>
        </authorList>
    </citation>
    <scope>NUCLEOTIDE SEQUENCE [LARGE SCALE GENOMIC DNA]</scope>
    <source>
        <strain evidence="4">E3</strain>
    </source>
</reference>
<dbReference type="Gene3D" id="3.40.50.1820">
    <property type="entry name" value="alpha/beta hydrolase"/>
    <property type="match status" value="1"/>
</dbReference>
<protein>
    <recommendedName>
        <fullName evidence="3">Xaa-Pro dipeptidyl-peptidase C-terminal domain-containing protein</fullName>
    </recommendedName>
</protein>
<dbReference type="SUPFAM" id="SSF49785">
    <property type="entry name" value="Galactose-binding domain-like"/>
    <property type="match status" value="1"/>
</dbReference>
<evidence type="ECO:0000256" key="2">
    <source>
        <dbReference type="SAM" id="Phobius"/>
    </source>
</evidence>
<keyword evidence="2" id="KW-1133">Transmembrane helix</keyword>
<dbReference type="NCBIfam" id="TIGR00976">
    <property type="entry name" value="CocE_NonD"/>
    <property type="match status" value="1"/>
</dbReference>
<name>A0A0G4IZD1_PLABS</name>
<dbReference type="OMA" id="GENRWRT"/>
<keyword evidence="1" id="KW-0378">Hydrolase</keyword>
<dbReference type="InterPro" id="IPR000383">
    <property type="entry name" value="Xaa-Pro-like_dom"/>
</dbReference>
<evidence type="ECO:0000313" key="5">
    <source>
        <dbReference type="Proteomes" id="UP000039324"/>
    </source>
</evidence>
<evidence type="ECO:0000256" key="1">
    <source>
        <dbReference type="ARBA" id="ARBA00022801"/>
    </source>
</evidence>
<dbReference type="Pfam" id="PF08530">
    <property type="entry name" value="PepX_C"/>
    <property type="match status" value="1"/>
</dbReference>
<dbReference type="InterPro" id="IPR013736">
    <property type="entry name" value="Xaa-Pro_dipept_C"/>
</dbReference>
<gene>
    <name evidence="4" type="ORF">PBRA_001552</name>
</gene>
<feature type="domain" description="Xaa-Pro dipeptidyl-peptidase C-terminal" evidence="3">
    <location>
        <begin position="370"/>
        <end position="607"/>
    </location>
</feature>
<dbReference type="SMART" id="SM00939">
    <property type="entry name" value="PepX_C"/>
    <property type="match status" value="1"/>
</dbReference>
<dbReference type="STRING" id="37360.A0A0G4IZD1"/>
<keyword evidence="5" id="KW-1185">Reference proteome</keyword>
<dbReference type="GO" id="GO:0008239">
    <property type="term" value="F:dipeptidyl-peptidase activity"/>
    <property type="evidence" value="ECO:0007669"/>
    <property type="project" value="InterPro"/>
</dbReference>
<dbReference type="AlphaFoldDB" id="A0A0G4IZD1"/>
<dbReference type="InterPro" id="IPR008979">
    <property type="entry name" value="Galactose-bd-like_sf"/>
</dbReference>
<dbReference type="Gene3D" id="2.60.120.260">
    <property type="entry name" value="Galactose-binding domain-like"/>
    <property type="match status" value="1"/>
</dbReference>
<dbReference type="OrthoDB" id="416441at2759"/>
<keyword evidence="2" id="KW-0812">Transmembrane</keyword>